<name>A0ABM6LWK4_9GAMM</name>
<dbReference type="Proteomes" id="UP000249910">
    <property type="component" value="Chromosome"/>
</dbReference>
<dbReference type="PANTHER" id="PTHR33678:SF1">
    <property type="entry name" value="BLL1576 PROTEIN"/>
    <property type="match status" value="1"/>
</dbReference>
<feature type="domain" description="Transposase IS66 C-terminal" evidence="2">
    <location>
        <begin position="47"/>
        <end position="85"/>
    </location>
</feature>
<evidence type="ECO:0000313" key="4">
    <source>
        <dbReference type="Proteomes" id="UP000249910"/>
    </source>
</evidence>
<dbReference type="RefSeq" id="WP_088771552.1">
    <property type="nucleotide sequence ID" value="NZ_AP023082.1"/>
</dbReference>
<sequence length="95" mass="11143">MKYLEDGRLNIDNNHTERVIRKFVIPRNNYMFADTVKGAKALCIHFSIIQTAIANNLEPYQYYVDIMKSLPYCKAVEDYETLLPWIKSLDNKLVV</sequence>
<evidence type="ECO:0008006" key="5">
    <source>
        <dbReference type="Google" id="ProtNLM"/>
    </source>
</evidence>
<dbReference type="InterPro" id="IPR039552">
    <property type="entry name" value="IS66_C"/>
</dbReference>
<keyword evidence="4" id="KW-1185">Reference proteome</keyword>
<dbReference type="EMBL" id="CP022132">
    <property type="protein sequence ID" value="ASG66987.1"/>
    <property type="molecule type" value="Genomic_DNA"/>
</dbReference>
<evidence type="ECO:0000313" key="3">
    <source>
        <dbReference type="EMBL" id="ASG66987.1"/>
    </source>
</evidence>
<feature type="domain" description="Transposase IS66 central" evidence="1">
    <location>
        <begin position="2"/>
        <end position="40"/>
    </location>
</feature>
<protein>
    <recommendedName>
        <fullName evidence="5">Transposase</fullName>
    </recommendedName>
</protein>
<dbReference type="PANTHER" id="PTHR33678">
    <property type="entry name" value="BLL1576 PROTEIN"/>
    <property type="match status" value="1"/>
</dbReference>
<evidence type="ECO:0000259" key="1">
    <source>
        <dbReference type="Pfam" id="PF03050"/>
    </source>
</evidence>
<reference evidence="3 4" key="1">
    <citation type="submission" date="2017-06" db="EMBL/GenBank/DDBJ databases">
        <title>Complete genome of Francisella halioticida.</title>
        <authorList>
            <person name="Sjodin A."/>
        </authorList>
    </citation>
    <scope>NUCLEOTIDE SEQUENCE [LARGE SCALE GENOMIC DNA]</scope>
    <source>
        <strain evidence="3 4">DSM 23729</strain>
    </source>
</reference>
<dbReference type="InterPro" id="IPR052344">
    <property type="entry name" value="Transposase-related"/>
</dbReference>
<evidence type="ECO:0000259" key="2">
    <source>
        <dbReference type="Pfam" id="PF13817"/>
    </source>
</evidence>
<dbReference type="Pfam" id="PF13817">
    <property type="entry name" value="DDE_Tnp_IS66_C"/>
    <property type="match status" value="1"/>
</dbReference>
<dbReference type="Pfam" id="PF03050">
    <property type="entry name" value="DDE_Tnp_IS66"/>
    <property type="match status" value="1"/>
</dbReference>
<proteinExistence type="predicted"/>
<gene>
    <name evidence="3" type="ORF">CDV26_00035</name>
</gene>
<accession>A0ABM6LWK4</accession>
<organism evidence="3 4">
    <name type="scientific">Francisella halioticida</name>
    <dbReference type="NCBI Taxonomy" id="549298"/>
    <lineage>
        <taxon>Bacteria</taxon>
        <taxon>Pseudomonadati</taxon>
        <taxon>Pseudomonadota</taxon>
        <taxon>Gammaproteobacteria</taxon>
        <taxon>Thiotrichales</taxon>
        <taxon>Francisellaceae</taxon>
        <taxon>Francisella</taxon>
    </lineage>
</organism>
<dbReference type="InterPro" id="IPR004291">
    <property type="entry name" value="Transposase_IS66_central"/>
</dbReference>